<sequence>MHVPAHGTRWKALHDGLSSSLIAVVSVVRGLVFYLSGRPGTPLRALCIAAFDTLQVIRNGNRLSKRELNMLAVLLDFAARANAAFDHKGVCRCGRRVTPQLLEEAEIGASVAEYLRRLGNLEGGRPQSGGDRSQFQNVRFYREAVVRLSLGMVATAASGNQCLDEAIEATFGDGDLNLLFRIAMQCQIIDDVLDYSHDRPAGLPSFLTACQSLPQALELTRCAARGYADDRHLARAADVFPLRVALFHVSLCTRLVVSLRRWRAGACLGRPPAKRDD</sequence>
<comment type="caution">
    <text evidence="1">The sequence shown here is derived from an EMBL/GenBank/DDBJ whole genome shotgun (WGS) entry which is preliminary data.</text>
</comment>
<dbReference type="OrthoDB" id="283489at2"/>
<organism evidence="1 2">
    <name type="scientific">Fimbriiglobus ruber</name>
    <dbReference type="NCBI Taxonomy" id="1908690"/>
    <lineage>
        <taxon>Bacteria</taxon>
        <taxon>Pseudomonadati</taxon>
        <taxon>Planctomycetota</taxon>
        <taxon>Planctomycetia</taxon>
        <taxon>Gemmatales</taxon>
        <taxon>Gemmataceae</taxon>
        <taxon>Fimbriiglobus</taxon>
    </lineage>
</organism>
<evidence type="ECO:0000313" key="2">
    <source>
        <dbReference type="Proteomes" id="UP000214646"/>
    </source>
</evidence>
<keyword evidence="2" id="KW-1185">Reference proteome</keyword>
<evidence type="ECO:0000313" key="1">
    <source>
        <dbReference type="EMBL" id="OWK37521.1"/>
    </source>
</evidence>
<dbReference type="AlphaFoldDB" id="A0A225D7H8"/>
<gene>
    <name evidence="1" type="ORF">FRUB_06641</name>
</gene>
<dbReference type="Proteomes" id="UP000214646">
    <property type="component" value="Unassembled WGS sequence"/>
</dbReference>
<protein>
    <recommendedName>
        <fullName evidence="3">Octaprenyl diphosphate synthase</fullName>
    </recommendedName>
</protein>
<name>A0A225D7H8_9BACT</name>
<dbReference type="EMBL" id="NIDE01000014">
    <property type="protein sequence ID" value="OWK37521.1"/>
    <property type="molecule type" value="Genomic_DNA"/>
</dbReference>
<accession>A0A225D7H8</accession>
<dbReference type="RefSeq" id="WP_088257421.1">
    <property type="nucleotide sequence ID" value="NZ_NIDE01000014.1"/>
</dbReference>
<proteinExistence type="predicted"/>
<reference evidence="2" key="1">
    <citation type="submission" date="2017-06" db="EMBL/GenBank/DDBJ databases">
        <title>Genome analysis of Fimbriiglobus ruber SP5, the first member of the order Planctomycetales with confirmed chitinolytic capability.</title>
        <authorList>
            <person name="Ravin N.V."/>
            <person name="Rakitin A.L."/>
            <person name="Ivanova A.A."/>
            <person name="Beletsky A.V."/>
            <person name="Kulichevskaya I.S."/>
            <person name="Mardanov A.V."/>
            <person name="Dedysh S.N."/>
        </authorList>
    </citation>
    <scope>NUCLEOTIDE SEQUENCE [LARGE SCALE GENOMIC DNA]</scope>
    <source>
        <strain evidence="2">SP5</strain>
    </source>
</reference>
<evidence type="ECO:0008006" key="3">
    <source>
        <dbReference type="Google" id="ProtNLM"/>
    </source>
</evidence>